<proteinExistence type="inferred from homology"/>
<dbReference type="InterPro" id="IPR027417">
    <property type="entry name" value="P-loop_NTPase"/>
</dbReference>
<evidence type="ECO:0000256" key="13">
    <source>
        <dbReference type="ARBA" id="ARBA00040616"/>
    </source>
</evidence>
<dbReference type="PANTHER" id="PTHR45697">
    <property type="entry name" value="ADP-RIBOSYLATION FACTOR-LIKE PROTEIN 2-RELATED"/>
    <property type="match status" value="1"/>
</dbReference>
<evidence type="ECO:0000256" key="2">
    <source>
        <dbReference type="ARBA" id="ARBA00004300"/>
    </source>
</evidence>
<gene>
    <name evidence="16" type="ORF">PHYPO_G00059010</name>
</gene>
<keyword evidence="11 14" id="KW-0342">GTP-binding</keyword>
<comment type="caution">
    <text evidence="16">The sequence shown here is derived from an EMBL/GenBank/DDBJ whole genome shotgun (WGS) entry which is preliminary data.</text>
</comment>
<reference evidence="16 17" key="1">
    <citation type="submission" date="2019-06" db="EMBL/GenBank/DDBJ databases">
        <title>A chromosome-scale genome assembly of the striped catfish, Pangasianodon hypophthalmus.</title>
        <authorList>
            <person name="Wen M."/>
            <person name="Zahm M."/>
            <person name="Roques C."/>
            <person name="Cabau C."/>
            <person name="Klopp C."/>
            <person name="Donnadieu C."/>
            <person name="Jouanno E."/>
            <person name="Avarre J.-C."/>
            <person name="Campet M."/>
            <person name="Ha T.T.T."/>
            <person name="Dugue R."/>
            <person name="Lampietro C."/>
            <person name="Louis A."/>
            <person name="Herpin A."/>
            <person name="Echchiki A."/>
            <person name="Berthelot C."/>
            <person name="Parey E."/>
            <person name="Roest-Crollius H."/>
            <person name="Braasch I."/>
            <person name="Postlethwait J."/>
            <person name="Bobe J."/>
            <person name="Montfort J."/>
            <person name="Bouchez O."/>
            <person name="Begum T."/>
            <person name="Schartl M."/>
            <person name="Guiguen Y."/>
        </authorList>
    </citation>
    <scope>NUCLEOTIDE SEQUENCE [LARGE SCALE GENOMIC DNA]</scope>
    <source>
        <strain evidence="16 17">Indonesia</strain>
        <tissue evidence="16">Blood</tissue>
    </source>
</reference>
<dbReference type="InterPro" id="IPR044612">
    <property type="entry name" value="ARL2/3"/>
</dbReference>
<sequence length="431" mass="48218">MGEIQKGLFSVIEKLKGTTEQELRIILLGLDNAGKTTLLKQLASEDVNTITPTQGFNIKSVTCHGMKLNVWDIGGQRKIRPFWKKYLENTDLLIYVIDSADKKRFEETGLELSELIDEENLKGVPVLIFANKQDLNTASTASEIAEGLNLHTYRDREWQIQACSAISGEGVQDGMNWISNNIEKIFLHKLTVQIIMPINLAKERQQQSGALCLEAQGVSLDLGKKISVPQDVMMEELNLLSNRGSRMFQERQKRVEKFTLEGPEKQADNQSETLCHQATGRLTNRAHSSTKVSPPERNNLLATLHHTIAKKGSPSVLAPGYSGPLKEIPPEKFNVTVIPKSYCSPWEEQSDNESLLPAISSRLPEPPQKLTPANYRCFNRAPMPFGGTTGSTRTLALPGFELMQAYTEPSLTWERMCARPNFNRTPRGWSA</sequence>
<comment type="similarity">
    <text evidence="3">Belongs to the myozenin family.</text>
</comment>
<feature type="binding site" evidence="14">
    <location>
        <begin position="131"/>
        <end position="134"/>
    </location>
    <ligand>
        <name>GTP</name>
        <dbReference type="ChEBI" id="CHEBI:37565"/>
    </ligand>
</feature>
<dbReference type="SUPFAM" id="SSF52540">
    <property type="entry name" value="P-loop containing nucleoside triphosphate hydrolases"/>
    <property type="match status" value="1"/>
</dbReference>
<dbReference type="EMBL" id="VFJC01000016">
    <property type="protein sequence ID" value="KAB5548738.1"/>
    <property type="molecule type" value="Genomic_DNA"/>
</dbReference>
<evidence type="ECO:0000256" key="14">
    <source>
        <dbReference type="PIRSR" id="PIRSR606689-1"/>
    </source>
</evidence>
<dbReference type="GO" id="GO:0005813">
    <property type="term" value="C:centrosome"/>
    <property type="evidence" value="ECO:0007669"/>
    <property type="project" value="UniProtKB-SubCell"/>
</dbReference>
<dbReference type="InterPro" id="IPR006689">
    <property type="entry name" value="Small_GTPase_ARF/SAR"/>
</dbReference>
<feature type="binding site" evidence="14">
    <location>
        <begin position="29"/>
        <end position="36"/>
    </location>
    <ligand>
        <name>GTP</name>
        <dbReference type="ChEBI" id="CHEBI:37565"/>
    </ligand>
</feature>
<keyword evidence="8 14" id="KW-0547">Nucleotide-binding</keyword>
<dbReference type="GO" id="GO:0003924">
    <property type="term" value="F:GTPase activity"/>
    <property type="evidence" value="ECO:0007669"/>
    <property type="project" value="InterPro"/>
</dbReference>
<dbReference type="InterPro" id="IPR005225">
    <property type="entry name" value="Small_GTP-bd"/>
</dbReference>
<dbReference type="InterPro" id="IPR008438">
    <property type="entry name" value="MYOZ"/>
</dbReference>
<dbReference type="GO" id="GO:0000139">
    <property type="term" value="C:Golgi membrane"/>
    <property type="evidence" value="ECO:0007669"/>
    <property type="project" value="UniProtKB-SubCell"/>
</dbReference>
<dbReference type="NCBIfam" id="TIGR00231">
    <property type="entry name" value="small_GTP"/>
    <property type="match status" value="1"/>
</dbReference>
<keyword evidence="10" id="KW-0333">Golgi apparatus</keyword>
<dbReference type="Proteomes" id="UP000327468">
    <property type="component" value="Chromosome 15"/>
</dbReference>
<keyword evidence="15" id="KW-0479">Metal-binding</keyword>
<evidence type="ECO:0000256" key="3">
    <source>
        <dbReference type="ARBA" id="ARBA00009126"/>
    </source>
</evidence>
<evidence type="ECO:0000256" key="10">
    <source>
        <dbReference type="ARBA" id="ARBA00023034"/>
    </source>
</evidence>
<evidence type="ECO:0000313" key="16">
    <source>
        <dbReference type="EMBL" id="KAB5548738.1"/>
    </source>
</evidence>
<comment type="subcellular location">
    <subcellularLocation>
        <location evidence="2">Cytoplasm</location>
        <location evidence="2">Cytoskeleton</location>
        <location evidence="2">Microtubule organizing center</location>
        <location evidence="2">Centrosome</location>
    </subcellularLocation>
    <subcellularLocation>
        <location evidence="1">Golgi apparatus membrane</location>
        <topology evidence="1">Peripheral membrane protein</topology>
        <orientation evidence="1">Cytoplasmic side</orientation>
    </subcellularLocation>
</comment>
<dbReference type="Gene3D" id="3.40.50.300">
    <property type="entry name" value="P-loop containing nucleotide triphosphate hydrolases"/>
    <property type="match status" value="1"/>
</dbReference>
<keyword evidence="15" id="KW-0460">Magnesium</keyword>
<dbReference type="SMART" id="SM00177">
    <property type="entry name" value="ARF"/>
    <property type="match status" value="1"/>
</dbReference>
<feature type="binding site" evidence="14">
    <location>
        <position position="75"/>
    </location>
    <ligand>
        <name>GTP</name>
        <dbReference type="ChEBI" id="CHEBI:37565"/>
    </ligand>
</feature>
<dbReference type="Pfam" id="PF00025">
    <property type="entry name" value="Arf"/>
    <property type="match status" value="1"/>
</dbReference>
<evidence type="ECO:0000256" key="8">
    <source>
        <dbReference type="ARBA" id="ARBA00022741"/>
    </source>
</evidence>
<evidence type="ECO:0000256" key="1">
    <source>
        <dbReference type="ARBA" id="ARBA00004255"/>
    </source>
</evidence>
<evidence type="ECO:0000256" key="5">
    <source>
        <dbReference type="ARBA" id="ARBA00022448"/>
    </source>
</evidence>
<dbReference type="FunFam" id="3.40.50.300:FF:000281">
    <property type="entry name" value="ADP-ribosylation factor-like protein 3"/>
    <property type="match status" value="1"/>
</dbReference>
<name>A0A5N5M1F0_PANHP</name>
<evidence type="ECO:0000256" key="9">
    <source>
        <dbReference type="ARBA" id="ARBA00022927"/>
    </source>
</evidence>
<dbReference type="PRINTS" id="PR00328">
    <property type="entry name" value="SAR1GTPBP"/>
</dbReference>
<dbReference type="AlphaFoldDB" id="A0A5N5M1F0"/>
<feature type="binding site" evidence="15">
    <location>
        <position position="53"/>
    </location>
    <ligand>
        <name>Mg(2+)</name>
        <dbReference type="ChEBI" id="CHEBI:18420"/>
    </ligand>
</feature>
<evidence type="ECO:0000256" key="6">
    <source>
        <dbReference type="ARBA" id="ARBA00022553"/>
    </source>
</evidence>
<accession>A0A5N5M1F0</accession>
<keyword evidence="5" id="KW-0813">Transport</keyword>
<organism evidence="16 17">
    <name type="scientific">Pangasianodon hypophthalmus</name>
    <name type="common">Striped catfish</name>
    <name type="synonym">Helicophagus hypophthalmus</name>
    <dbReference type="NCBI Taxonomy" id="310915"/>
    <lineage>
        <taxon>Eukaryota</taxon>
        <taxon>Metazoa</taxon>
        <taxon>Chordata</taxon>
        <taxon>Craniata</taxon>
        <taxon>Vertebrata</taxon>
        <taxon>Euteleostomi</taxon>
        <taxon>Actinopterygii</taxon>
        <taxon>Neopterygii</taxon>
        <taxon>Teleostei</taxon>
        <taxon>Ostariophysi</taxon>
        <taxon>Siluriformes</taxon>
        <taxon>Pangasiidae</taxon>
        <taxon>Pangasianodon</taxon>
    </lineage>
</organism>
<dbReference type="Pfam" id="PF05556">
    <property type="entry name" value="Calsarcin"/>
    <property type="match status" value="1"/>
</dbReference>
<evidence type="ECO:0000256" key="15">
    <source>
        <dbReference type="PIRSR" id="PIRSR606689-2"/>
    </source>
</evidence>
<evidence type="ECO:0000313" key="17">
    <source>
        <dbReference type="Proteomes" id="UP000327468"/>
    </source>
</evidence>
<feature type="binding site" evidence="15">
    <location>
        <position position="36"/>
    </location>
    <ligand>
        <name>Mg(2+)</name>
        <dbReference type="ChEBI" id="CHEBI:18420"/>
    </ligand>
</feature>
<comment type="similarity">
    <text evidence="4">Belongs to the small GTPase superfamily. Arf family.</text>
</comment>
<dbReference type="GO" id="GO:0005525">
    <property type="term" value="F:GTP binding"/>
    <property type="evidence" value="ECO:0007669"/>
    <property type="project" value="UniProtKB-KW"/>
</dbReference>
<evidence type="ECO:0000256" key="4">
    <source>
        <dbReference type="ARBA" id="ARBA00010290"/>
    </source>
</evidence>
<dbReference type="GO" id="GO:0030018">
    <property type="term" value="C:Z disc"/>
    <property type="evidence" value="ECO:0007669"/>
    <property type="project" value="InterPro"/>
</dbReference>
<keyword evidence="7" id="KW-0519">Myristate</keyword>
<dbReference type="CDD" id="cd04155">
    <property type="entry name" value="Arl3"/>
    <property type="match status" value="1"/>
</dbReference>
<dbReference type="GO" id="GO:0046872">
    <property type="term" value="F:metal ion binding"/>
    <property type="evidence" value="ECO:0007669"/>
    <property type="project" value="UniProtKB-KW"/>
</dbReference>
<dbReference type="GO" id="GO:0015031">
    <property type="term" value="P:protein transport"/>
    <property type="evidence" value="ECO:0007669"/>
    <property type="project" value="UniProtKB-KW"/>
</dbReference>
<keyword evidence="6" id="KW-0597">Phosphoprotein</keyword>
<evidence type="ECO:0000256" key="12">
    <source>
        <dbReference type="ARBA" id="ARBA00023288"/>
    </source>
</evidence>
<evidence type="ECO:0000256" key="11">
    <source>
        <dbReference type="ARBA" id="ARBA00023134"/>
    </source>
</evidence>
<keyword evidence="17" id="KW-1185">Reference proteome</keyword>
<keyword evidence="12" id="KW-0449">Lipoprotein</keyword>
<keyword evidence="9" id="KW-0653">Protein transport</keyword>
<dbReference type="SMART" id="SM00178">
    <property type="entry name" value="SAR"/>
    <property type="match status" value="1"/>
</dbReference>
<dbReference type="PROSITE" id="PS51417">
    <property type="entry name" value="ARF"/>
    <property type="match status" value="1"/>
</dbReference>
<evidence type="ECO:0000256" key="7">
    <source>
        <dbReference type="ARBA" id="ARBA00022707"/>
    </source>
</evidence>
<protein>
    <recommendedName>
        <fullName evidence="13">ADP-ribosylation factor-like protein 3</fullName>
    </recommendedName>
</protein>